<dbReference type="Proteomes" id="UP001165136">
    <property type="component" value="Unassembled WGS sequence"/>
</dbReference>
<name>A0A9W6R330_9PSEU</name>
<dbReference type="EMBL" id="BSTI01000006">
    <property type="protein sequence ID" value="GLY66752.1"/>
    <property type="molecule type" value="Genomic_DNA"/>
</dbReference>
<comment type="caution">
    <text evidence="3">The sequence shown here is derived from an EMBL/GenBank/DDBJ whole genome shotgun (WGS) entry which is preliminary data.</text>
</comment>
<feature type="compositionally biased region" description="Low complexity" evidence="1">
    <location>
        <begin position="176"/>
        <end position="189"/>
    </location>
</feature>
<evidence type="ECO:0008006" key="5">
    <source>
        <dbReference type="Google" id="ProtNLM"/>
    </source>
</evidence>
<dbReference type="GO" id="GO:0043448">
    <property type="term" value="P:alkane catabolic process"/>
    <property type="evidence" value="ECO:0007669"/>
    <property type="project" value="TreeGrafter"/>
</dbReference>
<dbReference type="PANTHER" id="PTHR39335">
    <property type="entry name" value="BLL4220 PROTEIN"/>
    <property type="match status" value="1"/>
</dbReference>
<sequence length="199" mass="20014">MGNPLQVQPGQPRRRLLRAPVAMAALALPVAAAVLAACSGSGGSGGYGSPAQPQSGGGASSGAVTVHDVSGLGQTLVDGSGKTLYYADLEETGTLHCTGDCLGFWFPVTTQDASALSGTPGLATMQRSDNGQQQVTYQGKPLYTFRLDKGPGDAMGNNFGDDFSGQHFTWHAATVGAAAQQPAPTSQSSSGGGDGGYGY</sequence>
<dbReference type="AlphaFoldDB" id="A0A9W6R330"/>
<evidence type="ECO:0000313" key="4">
    <source>
        <dbReference type="Proteomes" id="UP001165136"/>
    </source>
</evidence>
<dbReference type="InterPro" id="IPR005297">
    <property type="entry name" value="Lipoprotein_repeat"/>
</dbReference>
<feature type="chain" id="PRO_5040851875" description="Lipoprotein" evidence="2">
    <location>
        <begin position="37"/>
        <end position="199"/>
    </location>
</feature>
<protein>
    <recommendedName>
        <fullName evidence="5">Lipoprotein</fullName>
    </recommendedName>
</protein>
<organism evidence="3 4">
    <name type="scientific">Amycolatopsis taiwanensis</name>
    <dbReference type="NCBI Taxonomy" id="342230"/>
    <lineage>
        <taxon>Bacteria</taxon>
        <taxon>Bacillati</taxon>
        <taxon>Actinomycetota</taxon>
        <taxon>Actinomycetes</taxon>
        <taxon>Pseudonocardiales</taxon>
        <taxon>Pseudonocardiaceae</taxon>
        <taxon>Amycolatopsis</taxon>
    </lineage>
</organism>
<feature type="region of interest" description="Disordered" evidence="1">
    <location>
        <begin position="176"/>
        <end position="199"/>
    </location>
</feature>
<dbReference type="RefSeq" id="WP_169739653.1">
    <property type="nucleotide sequence ID" value="NZ_BSTI01000006.1"/>
</dbReference>
<dbReference type="PANTHER" id="PTHR39335:SF1">
    <property type="entry name" value="BLL4220 PROTEIN"/>
    <property type="match status" value="1"/>
</dbReference>
<feature type="compositionally biased region" description="Gly residues" evidence="1">
    <location>
        <begin position="190"/>
        <end position="199"/>
    </location>
</feature>
<keyword evidence="4" id="KW-1185">Reference proteome</keyword>
<gene>
    <name evidence="3" type="ORF">Atai01_33710</name>
</gene>
<evidence type="ECO:0000256" key="1">
    <source>
        <dbReference type="SAM" id="MobiDB-lite"/>
    </source>
</evidence>
<proteinExistence type="predicted"/>
<feature type="signal peptide" evidence="2">
    <location>
        <begin position="1"/>
        <end position="36"/>
    </location>
</feature>
<evidence type="ECO:0000313" key="3">
    <source>
        <dbReference type="EMBL" id="GLY66752.1"/>
    </source>
</evidence>
<reference evidence="3" key="1">
    <citation type="submission" date="2023-03" db="EMBL/GenBank/DDBJ databases">
        <title>Amycolatopsis taiwanensis NBRC 103393.</title>
        <authorList>
            <person name="Ichikawa N."/>
            <person name="Sato H."/>
            <person name="Tonouchi N."/>
        </authorList>
    </citation>
    <scope>NUCLEOTIDE SEQUENCE</scope>
    <source>
        <strain evidence="3">NBRC 103393</strain>
    </source>
</reference>
<evidence type="ECO:0000256" key="2">
    <source>
        <dbReference type="SAM" id="SignalP"/>
    </source>
</evidence>
<keyword evidence="2" id="KW-0732">Signal</keyword>
<accession>A0A9W6R330</accession>
<dbReference type="Pfam" id="PF03640">
    <property type="entry name" value="Lipoprotein_15"/>
    <property type="match status" value="2"/>
</dbReference>